<reference evidence="12 13" key="1">
    <citation type="submission" date="2014-04" db="EMBL/GenBank/DDBJ databases">
        <authorList>
            <consortium name="DOE Joint Genome Institute"/>
            <person name="Kuo A."/>
            <person name="Tarkka M."/>
            <person name="Buscot F."/>
            <person name="Kohler A."/>
            <person name="Nagy L.G."/>
            <person name="Floudas D."/>
            <person name="Copeland A."/>
            <person name="Barry K.W."/>
            <person name="Cichocki N."/>
            <person name="Veneault-Fourrey C."/>
            <person name="LaButti K."/>
            <person name="Lindquist E.A."/>
            <person name="Lipzen A."/>
            <person name="Lundell T."/>
            <person name="Morin E."/>
            <person name="Murat C."/>
            <person name="Sun H."/>
            <person name="Tunlid A."/>
            <person name="Henrissat B."/>
            <person name="Grigoriev I.V."/>
            <person name="Hibbett D.S."/>
            <person name="Martin F."/>
            <person name="Nordberg H.P."/>
            <person name="Cantor M.N."/>
            <person name="Hua S.X."/>
        </authorList>
    </citation>
    <scope>NUCLEOTIDE SEQUENCE [LARGE SCALE GENOMIC DNA]</scope>
    <source>
        <strain evidence="12 13">F 1598</strain>
    </source>
</reference>
<dbReference type="GO" id="GO:0006620">
    <property type="term" value="P:post-translational protein targeting to endoplasmic reticulum membrane"/>
    <property type="evidence" value="ECO:0007669"/>
    <property type="project" value="TreeGrafter"/>
</dbReference>
<dbReference type="PROSITE" id="PS50076">
    <property type="entry name" value="DNAJ_2"/>
    <property type="match status" value="1"/>
</dbReference>
<dbReference type="InterPro" id="IPR001623">
    <property type="entry name" value="DnaJ_domain"/>
</dbReference>
<dbReference type="InterPro" id="IPR036869">
    <property type="entry name" value="J_dom_sf"/>
</dbReference>
<dbReference type="SMART" id="SM00973">
    <property type="entry name" value="Sec63"/>
    <property type="match status" value="1"/>
</dbReference>
<dbReference type="PRINTS" id="PR00625">
    <property type="entry name" value="JDOMAIN"/>
</dbReference>
<feature type="transmembrane region" description="Helical" evidence="10">
    <location>
        <begin position="196"/>
        <end position="219"/>
    </location>
</feature>
<feature type="transmembrane region" description="Helical" evidence="10">
    <location>
        <begin position="12"/>
        <end position="32"/>
    </location>
</feature>
<dbReference type="GO" id="GO:0003723">
    <property type="term" value="F:RNA binding"/>
    <property type="evidence" value="ECO:0007669"/>
    <property type="project" value="TreeGrafter"/>
</dbReference>
<dbReference type="Gene3D" id="2.60.40.150">
    <property type="entry name" value="C2 domain"/>
    <property type="match status" value="1"/>
</dbReference>
<dbReference type="SUPFAM" id="SSF81296">
    <property type="entry name" value="E set domains"/>
    <property type="match status" value="1"/>
</dbReference>
<feature type="region of interest" description="Disordered" evidence="9">
    <location>
        <begin position="633"/>
        <end position="665"/>
    </location>
</feature>
<dbReference type="PANTHER" id="PTHR24075">
    <property type="entry name" value="SEC63 DOMAIN-CONTAINING"/>
    <property type="match status" value="1"/>
</dbReference>
<accession>A0A0C3FI66</accession>
<feature type="region of interest" description="Disordered" evidence="9">
    <location>
        <begin position="461"/>
        <end position="500"/>
    </location>
</feature>
<feature type="compositionally biased region" description="Basic and acidic residues" evidence="9">
    <location>
        <begin position="469"/>
        <end position="498"/>
    </location>
</feature>
<dbReference type="GO" id="GO:0031207">
    <property type="term" value="C:Sec62/Sec63 complex"/>
    <property type="evidence" value="ECO:0007669"/>
    <property type="project" value="TreeGrafter"/>
</dbReference>
<evidence type="ECO:0000256" key="1">
    <source>
        <dbReference type="ARBA" id="ARBA00004477"/>
    </source>
</evidence>
<name>A0A0C3FI66_PILCF</name>
<keyword evidence="3 10" id="KW-0812">Transmembrane</keyword>
<dbReference type="GO" id="GO:0006614">
    <property type="term" value="P:SRP-dependent cotranslational protein targeting to membrane"/>
    <property type="evidence" value="ECO:0007669"/>
    <property type="project" value="TreeGrafter"/>
</dbReference>
<keyword evidence="5" id="KW-0653">Protein transport</keyword>
<dbReference type="FunCoup" id="A0A0C3FI66">
    <property type="interactions" value="580"/>
</dbReference>
<evidence type="ECO:0000256" key="9">
    <source>
        <dbReference type="SAM" id="MobiDB-lite"/>
    </source>
</evidence>
<dbReference type="Proteomes" id="UP000054166">
    <property type="component" value="Unassembled WGS sequence"/>
</dbReference>
<dbReference type="Pfam" id="PF00226">
    <property type="entry name" value="DnaJ"/>
    <property type="match status" value="1"/>
</dbReference>
<keyword evidence="4" id="KW-0256">Endoplasmic reticulum</keyword>
<keyword evidence="7 10" id="KW-0472">Membrane</keyword>
<evidence type="ECO:0000256" key="4">
    <source>
        <dbReference type="ARBA" id="ARBA00022824"/>
    </source>
</evidence>
<dbReference type="HOGENOM" id="CLU_014210_0_0_1"/>
<evidence type="ECO:0000313" key="13">
    <source>
        <dbReference type="Proteomes" id="UP000054166"/>
    </source>
</evidence>
<feature type="compositionally biased region" description="Acidic residues" evidence="9">
    <location>
        <begin position="640"/>
        <end position="654"/>
    </location>
</feature>
<keyword evidence="13" id="KW-1185">Reference proteome</keyword>
<reference evidence="13" key="2">
    <citation type="submission" date="2015-01" db="EMBL/GenBank/DDBJ databases">
        <title>Evolutionary Origins and Diversification of the Mycorrhizal Mutualists.</title>
        <authorList>
            <consortium name="DOE Joint Genome Institute"/>
            <consortium name="Mycorrhizal Genomics Consortium"/>
            <person name="Kohler A."/>
            <person name="Kuo A."/>
            <person name="Nagy L.G."/>
            <person name="Floudas D."/>
            <person name="Copeland A."/>
            <person name="Barry K.W."/>
            <person name="Cichocki N."/>
            <person name="Veneault-Fourrey C."/>
            <person name="LaButti K."/>
            <person name="Lindquist E.A."/>
            <person name="Lipzen A."/>
            <person name="Lundell T."/>
            <person name="Morin E."/>
            <person name="Murat C."/>
            <person name="Riley R."/>
            <person name="Ohm R."/>
            <person name="Sun H."/>
            <person name="Tunlid A."/>
            <person name="Henrissat B."/>
            <person name="Grigoriev I.V."/>
            <person name="Hibbett D.S."/>
            <person name="Martin F."/>
        </authorList>
    </citation>
    <scope>NUCLEOTIDE SEQUENCE [LARGE SCALE GENOMIC DNA]</scope>
    <source>
        <strain evidence="13">F 1598</strain>
    </source>
</reference>
<dbReference type="Gene3D" id="1.10.3380.10">
    <property type="entry name" value="Sec63 N-terminal domain-like domain"/>
    <property type="match status" value="1"/>
</dbReference>
<dbReference type="Gene3D" id="1.10.287.110">
    <property type="entry name" value="DnaJ domain"/>
    <property type="match status" value="1"/>
</dbReference>
<organism evidence="12 13">
    <name type="scientific">Piloderma croceum (strain F 1598)</name>
    <dbReference type="NCBI Taxonomy" id="765440"/>
    <lineage>
        <taxon>Eukaryota</taxon>
        <taxon>Fungi</taxon>
        <taxon>Dikarya</taxon>
        <taxon>Basidiomycota</taxon>
        <taxon>Agaricomycotina</taxon>
        <taxon>Agaricomycetes</taxon>
        <taxon>Agaricomycetidae</taxon>
        <taxon>Atheliales</taxon>
        <taxon>Atheliaceae</taxon>
        <taxon>Piloderma</taxon>
    </lineage>
</organism>
<dbReference type="PANTHER" id="PTHR24075:SF0">
    <property type="entry name" value="TRANSLOCATION PROTEIN SEC63 HOMOLOG"/>
    <property type="match status" value="1"/>
</dbReference>
<evidence type="ECO:0000256" key="7">
    <source>
        <dbReference type="ARBA" id="ARBA00023136"/>
    </source>
</evidence>
<dbReference type="InParanoid" id="A0A0C3FI66"/>
<dbReference type="STRING" id="765440.A0A0C3FI66"/>
<comment type="subcellular location">
    <subcellularLocation>
        <location evidence="1">Endoplasmic reticulum membrane</location>
        <topology evidence="1">Multi-pass membrane protein</topology>
    </subcellularLocation>
</comment>
<dbReference type="InterPro" id="IPR014756">
    <property type="entry name" value="Ig_E-set"/>
</dbReference>
<protein>
    <recommendedName>
        <fullName evidence="11">J domain-containing protein</fullName>
    </recommendedName>
</protein>
<evidence type="ECO:0000256" key="10">
    <source>
        <dbReference type="SAM" id="Phobius"/>
    </source>
</evidence>
<dbReference type="Pfam" id="PF02889">
    <property type="entry name" value="Sec63"/>
    <property type="match status" value="1"/>
</dbReference>
<dbReference type="AlphaFoldDB" id="A0A0C3FI66"/>
<keyword evidence="6 10" id="KW-1133">Transmembrane helix</keyword>
<evidence type="ECO:0000259" key="11">
    <source>
        <dbReference type="PROSITE" id="PS50076"/>
    </source>
</evidence>
<gene>
    <name evidence="12" type="ORF">PILCRDRAFT_74229</name>
</gene>
<keyword evidence="8" id="KW-0143">Chaperone</keyword>
<dbReference type="SUPFAM" id="SSF46565">
    <property type="entry name" value="Chaperone J-domain"/>
    <property type="match status" value="1"/>
</dbReference>
<dbReference type="OrthoDB" id="1734229at2759"/>
<feature type="domain" description="J" evidence="11">
    <location>
        <begin position="101"/>
        <end position="171"/>
    </location>
</feature>
<dbReference type="SMART" id="SM00271">
    <property type="entry name" value="DnaJ"/>
    <property type="match status" value="1"/>
</dbReference>
<dbReference type="FunFam" id="1.10.287.110:FF:000039">
    <property type="entry name" value="Protein translocation complex component (Npl1)"/>
    <property type="match status" value="1"/>
</dbReference>
<sequence>MANYHYDEAGNMAAYFVITFLAIILIPLTLSISAGSKKQRKNGCQCKPCIDQRARVRKRDAGSLLRPKISLKTAIVVLGWSFFVFLVFKTAGAKIENKVYDPFEILGLSAGVAEKDIKSHFKKLSKLYHPDKVKISGNDTMDTIANKFVEITKAYKSLTDETIRRNWELYGHPDGRQEVSMGIALPQWIIEGKNNIWVLGLYGMVFGGVLPFLVGRWWFGSRQKTKDGVNALTAASFFKSLKEESGMGDVVGALGKSYAWESVERSKGAGGKLEDLERSVSAKMGNEWNQILKLAGVGTNEDGYEKRKRALVLLYAHFLRVDARGTSLQQEQDHLLLQTPKILNALLTISTSRNWLAPTLAIMRLHAYLTQALLPGKVQLKFAQLPGVKLEEKPGEVESIAEFVEALEKKGDGRIKDVKTALQGWGRLELVDTSFKVIGERLVTPSSIVYLVVKLRLSTAPSSSSLTPTKEKDAEETKRSLKRNEEKDNQFLVSRKDAEDEPTADVASGWAHAPHWPGYRKPSWWLVLADDKSNRVVVPPMKITDVPFSNPEQDRDYRSYKLQFQAPNGVGLFTWKVYLVSDTFVGEEICEDIALKIDDVTALNADEQGAEDEISDPEEDSLAGQMAAMRGGSVKKVLDYEESDEESSTDDDEESKSSNSDSDSD</sequence>
<evidence type="ECO:0000256" key="5">
    <source>
        <dbReference type="ARBA" id="ARBA00022927"/>
    </source>
</evidence>
<dbReference type="SUPFAM" id="SSF158702">
    <property type="entry name" value="Sec63 N-terminal domain-like"/>
    <property type="match status" value="1"/>
</dbReference>
<dbReference type="EMBL" id="KN833009">
    <property type="protein sequence ID" value="KIM79466.1"/>
    <property type="molecule type" value="Genomic_DNA"/>
</dbReference>
<dbReference type="GO" id="GO:0008320">
    <property type="term" value="F:protein transmembrane transporter activity"/>
    <property type="evidence" value="ECO:0007669"/>
    <property type="project" value="TreeGrafter"/>
</dbReference>
<dbReference type="InterPro" id="IPR004179">
    <property type="entry name" value="Sec63-dom"/>
</dbReference>
<evidence type="ECO:0000313" key="12">
    <source>
        <dbReference type="EMBL" id="KIM79466.1"/>
    </source>
</evidence>
<evidence type="ECO:0000256" key="6">
    <source>
        <dbReference type="ARBA" id="ARBA00022989"/>
    </source>
</evidence>
<evidence type="ECO:0000256" key="8">
    <source>
        <dbReference type="ARBA" id="ARBA00023186"/>
    </source>
</evidence>
<feature type="transmembrane region" description="Helical" evidence="10">
    <location>
        <begin position="69"/>
        <end position="88"/>
    </location>
</feature>
<evidence type="ECO:0000256" key="3">
    <source>
        <dbReference type="ARBA" id="ARBA00022692"/>
    </source>
</evidence>
<dbReference type="InterPro" id="IPR035892">
    <property type="entry name" value="C2_domain_sf"/>
</dbReference>
<proteinExistence type="predicted"/>
<dbReference type="CDD" id="cd06257">
    <property type="entry name" value="DnaJ"/>
    <property type="match status" value="1"/>
</dbReference>
<evidence type="ECO:0000256" key="2">
    <source>
        <dbReference type="ARBA" id="ARBA00022448"/>
    </source>
</evidence>
<keyword evidence="2" id="KW-0813">Transport</keyword>